<sequence>MHLRLISPSIELSPDRSIWVTAILFYGVGDVVTTSIGVGMEGLTETGPLLAFLIEQYDLDLVATFVAAVGVKAAFLGGCYAVWMRLPRPQCVSVPLGLALVGIPVTAWNLYHVISLARPF</sequence>
<reference evidence="3 4" key="1">
    <citation type="submission" date="2020-11" db="EMBL/GenBank/DDBJ databases">
        <title>Carbohydrate-dependent, anaerobic sulfur respiration: A novel catabolism in halophilic archaea.</title>
        <authorList>
            <person name="Sorokin D.Y."/>
            <person name="Messina E."/>
            <person name="Smedile F."/>
            <person name="La Cono V."/>
            <person name="Hallsworth J.E."/>
            <person name="Yakimov M.M."/>
        </authorList>
    </citation>
    <scope>NUCLEOTIDE SEQUENCE [LARGE SCALE GENOMIC DNA]</scope>
    <source>
        <strain evidence="3 4">HSR-Est</strain>
    </source>
</reference>
<keyword evidence="1" id="KW-1133">Transmembrane helix</keyword>
<feature type="domain" description="DUF5658" evidence="2">
    <location>
        <begin position="22"/>
        <end position="113"/>
    </location>
</feature>
<evidence type="ECO:0000313" key="4">
    <source>
        <dbReference type="Proteomes" id="UP000663292"/>
    </source>
</evidence>
<organism evidence="3 4">
    <name type="scientific">Halapricum desulfuricans</name>
    <dbReference type="NCBI Taxonomy" id="2841257"/>
    <lineage>
        <taxon>Archaea</taxon>
        <taxon>Methanobacteriati</taxon>
        <taxon>Methanobacteriota</taxon>
        <taxon>Stenosarchaea group</taxon>
        <taxon>Halobacteria</taxon>
        <taxon>Halobacteriales</taxon>
        <taxon>Haloarculaceae</taxon>
        <taxon>Halapricum</taxon>
    </lineage>
</organism>
<evidence type="ECO:0000313" key="3">
    <source>
        <dbReference type="EMBL" id="QSG16033.1"/>
    </source>
</evidence>
<proteinExistence type="predicted"/>
<dbReference type="EMBL" id="CP064791">
    <property type="protein sequence ID" value="QSG16033.1"/>
    <property type="molecule type" value="Genomic_DNA"/>
</dbReference>
<dbReference type="RefSeq" id="WP_229121305.1">
    <property type="nucleotide sequence ID" value="NZ_CP064791.1"/>
</dbReference>
<feature type="transmembrane region" description="Helical" evidence="1">
    <location>
        <begin position="95"/>
        <end position="114"/>
    </location>
</feature>
<evidence type="ECO:0000256" key="1">
    <source>
        <dbReference type="SAM" id="Phobius"/>
    </source>
</evidence>
<dbReference type="Proteomes" id="UP000663292">
    <property type="component" value="Chromosome"/>
</dbReference>
<keyword evidence="4" id="KW-1185">Reference proteome</keyword>
<feature type="transmembrane region" description="Helical" evidence="1">
    <location>
        <begin position="20"/>
        <end position="41"/>
    </location>
</feature>
<protein>
    <submittedName>
        <fullName evidence="3">Putative membrane protein</fullName>
    </submittedName>
</protein>
<keyword evidence="1" id="KW-0812">Transmembrane</keyword>
<dbReference type="InterPro" id="IPR043717">
    <property type="entry name" value="DUF5658"/>
</dbReference>
<dbReference type="GeneID" id="68859156"/>
<feature type="transmembrane region" description="Helical" evidence="1">
    <location>
        <begin position="61"/>
        <end position="83"/>
    </location>
</feature>
<dbReference type="AlphaFoldDB" id="A0A897NZ87"/>
<dbReference type="Pfam" id="PF18902">
    <property type="entry name" value="DUF5658"/>
    <property type="match status" value="1"/>
</dbReference>
<name>A0A897NZ87_9EURY</name>
<evidence type="ECO:0000259" key="2">
    <source>
        <dbReference type="Pfam" id="PF18902"/>
    </source>
</evidence>
<keyword evidence="1" id="KW-0472">Membrane</keyword>
<accession>A0A897NZ87</accession>
<gene>
    <name evidence="3" type="ORF">HSEST_2523</name>
</gene>